<protein>
    <recommendedName>
        <fullName evidence="5">Purine nucleoside phosphorylase</fullName>
    </recommendedName>
</protein>
<feature type="chain" id="PRO_5024855991" description="Purine nucleoside phosphorylase" evidence="2">
    <location>
        <begin position="20"/>
        <end position="105"/>
    </location>
</feature>
<proteinExistence type="predicted"/>
<evidence type="ECO:0000256" key="2">
    <source>
        <dbReference type="SAM" id="SignalP"/>
    </source>
</evidence>
<evidence type="ECO:0000313" key="3">
    <source>
        <dbReference type="EMBL" id="KDR26290.1"/>
    </source>
</evidence>
<organism evidence="3 4">
    <name type="scientific">Caballeronia zhejiangensis</name>
    <dbReference type="NCBI Taxonomy" id="871203"/>
    <lineage>
        <taxon>Bacteria</taxon>
        <taxon>Pseudomonadati</taxon>
        <taxon>Pseudomonadota</taxon>
        <taxon>Betaproteobacteria</taxon>
        <taxon>Burkholderiales</taxon>
        <taxon>Burkholderiaceae</taxon>
        <taxon>Caballeronia</taxon>
    </lineage>
</organism>
<keyword evidence="4" id="KW-1185">Reference proteome</keyword>
<dbReference type="EMBL" id="JFHD01000036">
    <property type="protein sequence ID" value="KDR26290.1"/>
    <property type="molecule type" value="Genomic_DNA"/>
</dbReference>
<dbReference type="Proteomes" id="UP000027451">
    <property type="component" value="Unassembled WGS sequence"/>
</dbReference>
<evidence type="ECO:0000256" key="1">
    <source>
        <dbReference type="SAM" id="MobiDB-lite"/>
    </source>
</evidence>
<reference evidence="3 4" key="1">
    <citation type="submission" date="2014-03" db="EMBL/GenBank/DDBJ databases">
        <title>Draft Genome Sequences of Four Burkholderia Strains.</title>
        <authorList>
            <person name="Liu X.Y."/>
            <person name="Li C.X."/>
            <person name="Xu J.H."/>
        </authorList>
    </citation>
    <scope>NUCLEOTIDE SEQUENCE [LARGE SCALE GENOMIC DNA]</scope>
    <source>
        <strain evidence="3 4">OP-1</strain>
    </source>
</reference>
<accession>A0A656QD84</accession>
<feature type="region of interest" description="Disordered" evidence="1">
    <location>
        <begin position="41"/>
        <end position="93"/>
    </location>
</feature>
<dbReference type="InterPro" id="IPR025421">
    <property type="entry name" value="DUF4148"/>
</dbReference>
<gene>
    <name evidence="3" type="ORF">BG60_23680</name>
</gene>
<dbReference type="AlphaFoldDB" id="A0A656QD84"/>
<comment type="caution">
    <text evidence="3">The sequence shown here is derived from an EMBL/GenBank/DDBJ whole genome shotgun (WGS) entry which is preliminary data.</text>
</comment>
<feature type="signal peptide" evidence="2">
    <location>
        <begin position="1"/>
        <end position="19"/>
    </location>
</feature>
<evidence type="ECO:0000313" key="4">
    <source>
        <dbReference type="Proteomes" id="UP000027451"/>
    </source>
</evidence>
<name>A0A656QD84_9BURK</name>
<dbReference type="Pfam" id="PF13663">
    <property type="entry name" value="DUF4148"/>
    <property type="match status" value="1"/>
</dbReference>
<sequence>MKTLFAVATLLSTALVAAAAQGQTSAPLTREQVRSELAELAGAGYRPTSDDPNYPSDIQSAEARLSAQPGRSEANSGHGGSFSGAQQAGGPAAVGATQKDIFFGQ</sequence>
<keyword evidence="2" id="KW-0732">Signal</keyword>
<feature type="compositionally biased region" description="Low complexity" evidence="1">
    <location>
        <begin position="83"/>
        <end position="93"/>
    </location>
</feature>
<evidence type="ECO:0008006" key="5">
    <source>
        <dbReference type="Google" id="ProtNLM"/>
    </source>
</evidence>